<dbReference type="InterPro" id="IPR001029">
    <property type="entry name" value="Flagellin_N"/>
</dbReference>
<dbReference type="PANTHER" id="PTHR42792">
    <property type="entry name" value="FLAGELLIN"/>
    <property type="match status" value="1"/>
</dbReference>
<protein>
    <recommendedName>
        <fullName evidence="5">Flagellin C-terminal domain-containing protein</fullName>
    </recommendedName>
</protein>
<reference evidence="4" key="1">
    <citation type="submission" date="2018-05" db="EMBL/GenBank/DDBJ databases">
        <authorList>
            <person name="Lanie J.A."/>
            <person name="Ng W.-L."/>
            <person name="Kazmierczak K.M."/>
            <person name="Andrzejewski T.M."/>
            <person name="Davidsen T.M."/>
            <person name="Wayne K.J."/>
            <person name="Tettelin H."/>
            <person name="Glass J.I."/>
            <person name="Rusch D."/>
            <person name="Podicherti R."/>
            <person name="Tsui H.-C.T."/>
            <person name="Winkler M.E."/>
        </authorList>
    </citation>
    <scope>NUCLEOTIDE SEQUENCE</scope>
</reference>
<dbReference type="Pfam" id="PF00669">
    <property type="entry name" value="Flagellin_N"/>
    <property type="match status" value="1"/>
</dbReference>
<dbReference type="GO" id="GO:0005198">
    <property type="term" value="F:structural molecule activity"/>
    <property type="evidence" value="ECO:0007669"/>
    <property type="project" value="InterPro"/>
</dbReference>
<dbReference type="Pfam" id="PF00700">
    <property type="entry name" value="Flagellin_C"/>
    <property type="match status" value="1"/>
</dbReference>
<evidence type="ECO:0000256" key="1">
    <source>
        <dbReference type="ARBA" id="ARBA00023143"/>
    </source>
</evidence>
<dbReference type="PANTHER" id="PTHR42792:SF2">
    <property type="entry name" value="FLAGELLIN"/>
    <property type="match status" value="1"/>
</dbReference>
<dbReference type="InterPro" id="IPR042187">
    <property type="entry name" value="Flagellin_C_sub2"/>
</dbReference>
<sequence length="192" mass="20419">MMTIKNKTVQAADSSLNDNQRTAIRNQVAELLTEIDDISNQAKWNGDNIFGSTFSFHVGADKDDKLVVTLSDSASNSVGGATNVSSMGTTGGTYSIEDVSKSALAIGQVDTAIQSLATVIQGIGDTIIRLGLKSDALSITADNTEATRSRYEDADMAQEQIDFMKHQIVQQTGISALSQANSAPQIVLSLFR</sequence>
<accession>A0A382QWU2</accession>
<dbReference type="SUPFAM" id="SSF64518">
    <property type="entry name" value="Phase 1 flagellin"/>
    <property type="match status" value="1"/>
</dbReference>
<dbReference type="Gene3D" id="1.20.1330.10">
    <property type="entry name" value="f41 fragment of flagellin, N-terminal domain"/>
    <property type="match status" value="1"/>
</dbReference>
<name>A0A382QWU2_9ZZZZ</name>
<dbReference type="InterPro" id="IPR046358">
    <property type="entry name" value="Flagellin_C"/>
</dbReference>
<evidence type="ECO:0000313" key="4">
    <source>
        <dbReference type="EMBL" id="SVC89926.1"/>
    </source>
</evidence>
<evidence type="ECO:0008006" key="5">
    <source>
        <dbReference type="Google" id="ProtNLM"/>
    </source>
</evidence>
<dbReference type="EMBL" id="UINC01117478">
    <property type="protein sequence ID" value="SVC89926.1"/>
    <property type="molecule type" value="Genomic_DNA"/>
</dbReference>
<evidence type="ECO:0000259" key="3">
    <source>
        <dbReference type="Pfam" id="PF00700"/>
    </source>
</evidence>
<evidence type="ECO:0000259" key="2">
    <source>
        <dbReference type="Pfam" id="PF00669"/>
    </source>
</evidence>
<dbReference type="GO" id="GO:0009288">
    <property type="term" value="C:bacterial-type flagellum"/>
    <property type="evidence" value="ECO:0007669"/>
    <property type="project" value="InterPro"/>
</dbReference>
<dbReference type="Gene3D" id="6.10.10.10">
    <property type="entry name" value="Flagellar export chaperone, C-terminal domain"/>
    <property type="match status" value="1"/>
</dbReference>
<proteinExistence type="predicted"/>
<feature type="domain" description="Flagellin C-terminal" evidence="3">
    <location>
        <begin position="107"/>
        <end position="191"/>
    </location>
</feature>
<keyword evidence="1" id="KW-0975">Bacterial flagellum</keyword>
<dbReference type="InterPro" id="IPR001492">
    <property type="entry name" value="Flagellin"/>
</dbReference>
<gene>
    <name evidence="4" type="ORF">METZ01_LOCUS342780</name>
</gene>
<organism evidence="4">
    <name type="scientific">marine metagenome</name>
    <dbReference type="NCBI Taxonomy" id="408172"/>
    <lineage>
        <taxon>unclassified sequences</taxon>
        <taxon>metagenomes</taxon>
        <taxon>ecological metagenomes</taxon>
    </lineage>
</organism>
<feature type="domain" description="Flagellin N-terminal" evidence="2">
    <location>
        <begin position="3"/>
        <end position="52"/>
    </location>
</feature>
<dbReference type="AlphaFoldDB" id="A0A382QWU2"/>